<proteinExistence type="predicted"/>
<dbReference type="AlphaFoldDB" id="B9TJD1"/>
<evidence type="ECO:0000313" key="1">
    <source>
        <dbReference type="EMBL" id="EEF24034.1"/>
    </source>
</evidence>
<feature type="non-terminal residue" evidence="1">
    <location>
        <position position="195"/>
    </location>
</feature>
<accession>B9TJD1</accession>
<sequence length="195" mass="21260">MPGVSSASAPPDPVKLLNVWLALEALQPQSFPEQAALLGKDVAPSDRAKRGRPLTRALFNFDLASGVMPWETRDGDRRNLNIEDDERITWHVPLGFVRMAPAVERLVSKVEPSGPEREEASGISILALAAFDEEGRALPSKLLLSSFGWACGQVLAGRLDQLHRFVDVEEELRQSLGESLVAVDVNGLRAPTTKT</sequence>
<protein>
    <submittedName>
        <fullName evidence="1">Uncharacterized protein</fullName>
    </submittedName>
</protein>
<evidence type="ECO:0000313" key="2">
    <source>
        <dbReference type="Proteomes" id="UP000008311"/>
    </source>
</evidence>
<dbReference type="EMBL" id="EQ983699">
    <property type="protein sequence ID" value="EEF24034.1"/>
    <property type="molecule type" value="Genomic_DNA"/>
</dbReference>
<keyword evidence="2" id="KW-1185">Reference proteome</keyword>
<dbReference type="InParanoid" id="B9TJD1"/>
<reference evidence="2" key="1">
    <citation type="journal article" date="2010" name="Nat. Biotechnol.">
        <title>Draft genome sequence of the oilseed species Ricinus communis.</title>
        <authorList>
            <person name="Chan A.P."/>
            <person name="Crabtree J."/>
            <person name="Zhao Q."/>
            <person name="Lorenzi H."/>
            <person name="Orvis J."/>
            <person name="Puiu D."/>
            <person name="Melake-Berhan A."/>
            <person name="Jones K.M."/>
            <person name="Redman J."/>
            <person name="Chen G."/>
            <person name="Cahoon E.B."/>
            <person name="Gedil M."/>
            <person name="Stanke M."/>
            <person name="Haas B.J."/>
            <person name="Wortman J.R."/>
            <person name="Fraser-Liggett C.M."/>
            <person name="Ravel J."/>
            <person name="Rabinowicz P.D."/>
        </authorList>
    </citation>
    <scope>NUCLEOTIDE SEQUENCE [LARGE SCALE GENOMIC DNA]</scope>
    <source>
        <strain evidence="2">cv. Hale</strain>
    </source>
</reference>
<name>B9TJD1_RICCO</name>
<organism evidence="1 2">
    <name type="scientific">Ricinus communis</name>
    <name type="common">Castor bean</name>
    <dbReference type="NCBI Taxonomy" id="3988"/>
    <lineage>
        <taxon>Eukaryota</taxon>
        <taxon>Viridiplantae</taxon>
        <taxon>Streptophyta</taxon>
        <taxon>Embryophyta</taxon>
        <taxon>Tracheophyta</taxon>
        <taxon>Spermatophyta</taxon>
        <taxon>Magnoliopsida</taxon>
        <taxon>eudicotyledons</taxon>
        <taxon>Gunneridae</taxon>
        <taxon>Pentapetalae</taxon>
        <taxon>rosids</taxon>
        <taxon>fabids</taxon>
        <taxon>Malpighiales</taxon>
        <taxon>Euphorbiaceae</taxon>
        <taxon>Acalyphoideae</taxon>
        <taxon>Acalypheae</taxon>
        <taxon>Ricinus</taxon>
    </lineage>
</organism>
<gene>
    <name evidence="1" type="ORF">RCOM_1885330</name>
</gene>
<dbReference type="Proteomes" id="UP000008311">
    <property type="component" value="Unassembled WGS sequence"/>
</dbReference>